<dbReference type="Pfam" id="PF00877">
    <property type="entry name" value="NLPC_P60"/>
    <property type="match status" value="1"/>
</dbReference>
<keyword evidence="5" id="KW-0732">Signal</keyword>
<keyword evidence="8" id="KW-1185">Reference proteome</keyword>
<dbReference type="SUPFAM" id="SSF53955">
    <property type="entry name" value="Lysozyme-like"/>
    <property type="match status" value="1"/>
</dbReference>
<dbReference type="Gene3D" id="1.10.530.10">
    <property type="match status" value="1"/>
</dbReference>
<dbReference type="InterPro" id="IPR051794">
    <property type="entry name" value="PG_Endopeptidase_C40"/>
</dbReference>
<dbReference type="InterPro" id="IPR031304">
    <property type="entry name" value="SLT_2"/>
</dbReference>
<dbReference type="Proteomes" id="UP000198802">
    <property type="component" value="Unassembled WGS sequence"/>
</dbReference>
<dbReference type="PROSITE" id="PS51935">
    <property type="entry name" value="NLPC_P60"/>
    <property type="match status" value="1"/>
</dbReference>
<dbReference type="InterPro" id="IPR000064">
    <property type="entry name" value="NLP_P60_dom"/>
</dbReference>
<evidence type="ECO:0000256" key="2">
    <source>
        <dbReference type="ARBA" id="ARBA00022670"/>
    </source>
</evidence>
<dbReference type="CDD" id="cd13399">
    <property type="entry name" value="Slt35-like"/>
    <property type="match status" value="1"/>
</dbReference>
<evidence type="ECO:0000313" key="7">
    <source>
        <dbReference type="EMBL" id="CUU60638.1"/>
    </source>
</evidence>
<dbReference type="AlphaFoldDB" id="A0A0S4QZS6"/>
<dbReference type="PANTHER" id="PTHR47359">
    <property type="entry name" value="PEPTIDOGLYCAN DL-ENDOPEPTIDASE CWLO"/>
    <property type="match status" value="1"/>
</dbReference>
<name>A0A0S4QZS6_9ACTN</name>
<proteinExistence type="inferred from homology"/>
<dbReference type="InterPro" id="IPR023346">
    <property type="entry name" value="Lysozyme-like_dom_sf"/>
</dbReference>
<sequence>MGRLFAGLCALLLAVPLLAGAAAAGILGGGSGGGTSQPPPSPAAEQQIPADYQRLYAAAAATCPGLSWSVLAAVGKVETDHGQNPDWTSDAGGPMQFEPATFAAYGVDGDADGTADINNPADAIYSAAHYLCASGARDGANIPAALYTYNKDNSYVARVLTQADVYTSADISVTTGPSEAALTAVDYATAQLGLPYLWGGDGPQLTELPDGRVKVTGGFDCSGLTRAAYAAAGVNLPRTAQQQYEAGPLVPASSVLQPGDLLFFGTGPGDVTHVGIAISSTQMINAPHRGAVVRIDSIWRNLVGVTRPADRG</sequence>
<reference evidence="8" key="1">
    <citation type="submission" date="2015-11" db="EMBL/GenBank/DDBJ databases">
        <authorList>
            <person name="Varghese N."/>
        </authorList>
    </citation>
    <scope>NUCLEOTIDE SEQUENCE [LARGE SCALE GENOMIC DNA]</scope>
    <source>
        <strain evidence="8">DSM 45899</strain>
    </source>
</reference>
<organism evidence="7 8">
    <name type="scientific">Parafrankia irregularis</name>
    <dbReference type="NCBI Taxonomy" id="795642"/>
    <lineage>
        <taxon>Bacteria</taxon>
        <taxon>Bacillati</taxon>
        <taxon>Actinomycetota</taxon>
        <taxon>Actinomycetes</taxon>
        <taxon>Frankiales</taxon>
        <taxon>Frankiaceae</taxon>
        <taxon>Parafrankia</taxon>
    </lineage>
</organism>
<feature type="domain" description="NlpC/P60" evidence="6">
    <location>
        <begin position="178"/>
        <end position="312"/>
    </location>
</feature>
<evidence type="ECO:0000256" key="5">
    <source>
        <dbReference type="SAM" id="SignalP"/>
    </source>
</evidence>
<dbReference type="Gene3D" id="3.90.1720.10">
    <property type="entry name" value="endopeptidase domain like (from Nostoc punctiforme)"/>
    <property type="match status" value="1"/>
</dbReference>
<protein>
    <submittedName>
        <fullName evidence="7">Cell wall-associated hydrolase, NlpC family</fullName>
    </submittedName>
</protein>
<dbReference type="RefSeq" id="WP_054571604.1">
    <property type="nucleotide sequence ID" value="NZ_FAOZ01000043.1"/>
</dbReference>
<dbReference type="SUPFAM" id="SSF54001">
    <property type="entry name" value="Cysteine proteinases"/>
    <property type="match status" value="1"/>
</dbReference>
<dbReference type="GO" id="GO:0008234">
    <property type="term" value="F:cysteine-type peptidase activity"/>
    <property type="evidence" value="ECO:0007669"/>
    <property type="project" value="UniProtKB-KW"/>
</dbReference>
<keyword evidence="4" id="KW-0788">Thiol protease</keyword>
<dbReference type="InterPro" id="IPR038765">
    <property type="entry name" value="Papain-like_cys_pep_sf"/>
</dbReference>
<dbReference type="Pfam" id="PF13406">
    <property type="entry name" value="SLT_2"/>
    <property type="match status" value="1"/>
</dbReference>
<evidence type="ECO:0000256" key="1">
    <source>
        <dbReference type="ARBA" id="ARBA00007074"/>
    </source>
</evidence>
<dbReference type="PANTHER" id="PTHR47359:SF3">
    <property type="entry name" value="NLP_P60 DOMAIN-CONTAINING PROTEIN-RELATED"/>
    <property type="match status" value="1"/>
</dbReference>
<dbReference type="EMBL" id="FAOZ01000043">
    <property type="protein sequence ID" value="CUU60638.1"/>
    <property type="molecule type" value="Genomic_DNA"/>
</dbReference>
<keyword evidence="2" id="KW-0645">Protease</keyword>
<keyword evidence="3 7" id="KW-0378">Hydrolase</keyword>
<evidence type="ECO:0000313" key="8">
    <source>
        <dbReference type="Proteomes" id="UP000198802"/>
    </source>
</evidence>
<feature type="chain" id="PRO_5006626590" evidence="5">
    <location>
        <begin position="22"/>
        <end position="312"/>
    </location>
</feature>
<feature type="signal peptide" evidence="5">
    <location>
        <begin position="1"/>
        <end position="21"/>
    </location>
</feature>
<evidence type="ECO:0000259" key="6">
    <source>
        <dbReference type="PROSITE" id="PS51935"/>
    </source>
</evidence>
<evidence type="ECO:0000256" key="4">
    <source>
        <dbReference type="ARBA" id="ARBA00022807"/>
    </source>
</evidence>
<gene>
    <name evidence="7" type="ORF">Ga0074812_14356</name>
</gene>
<evidence type="ECO:0000256" key="3">
    <source>
        <dbReference type="ARBA" id="ARBA00022801"/>
    </source>
</evidence>
<accession>A0A0S4QZS6</accession>
<comment type="similarity">
    <text evidence="1">Belongs to the peptidase C40 family.</text>
</comment>
<dbReference type="GO" id="GO:0006508">
    <property type="term" value="P:proteolysis"/>
    <property type="evidence" value="ECO:0007669"/>
    <property type="project" value="UniProtKB-KW"/>
</dbReference>